<accession>A0A1X7IEJ1</accession>
<keyword evidence="1" id="KW-0472">Membrane</keyword>
<evidence type="ECO:0000313" key="3">
    <source>
        <dbReference type="Proteomes" id="UP000193834"/>
    </source>
</evidence>
<feature type="transmembrane region" description="Helical" evidence="1">
    <location>
        <begin position="112"/>
        <end position="130"/>
    </location>
</feature>
<keyword evidence="1" id="KW-0812">Transmembrane</keyword>
<feature type="transmembrane region" description="Helical" evidence="1">
    <location>
        <begin position="7"/>
        <end position="27"/>
    </location>
</feature>
<dbReference type="STRING" id="1852522.SAMN06295960_0366"/>
<gene>
    <name evidence="2" type="ORF">SAMN06295960_0366</name>
</gene>
<organism evidence="2 3">
    <name type="scientific">Paenibacillus aquistagni</name>
    <dbReference type="NCBI Taxonomy" id="1852522"/>
    <lineage>
        <taxon>Bacteria</taxon>
        <taxon>Bacillati</taxon>
        <taxon>Bacillota</taxon>
        <taxon>Bacilli</taxon>
        <taxon>Bacillales</taxon>
        <taxon>Paenibacillaceae</taxon>
        <taxon>Paenibacillus</taxon>
    </lineage>
</organism>
<reference evidence="2 3" key="1">
    <citation type="submission" date="2017-04" db="EMBL/GenBank/DDBJ databases">
        <authorList>
            <person name="Afonso C.L."/>
            <person name="Miller P.J."/>
            <person name="Scott M.A."/>
            <person name="Spackman E."/>
            <person name="Goraichik I."/>
            <person name="Dimitrov K.M."/>
            <person name="Suarez D.L."/>
            <person name="Swayne D.E."/>
        </authorList>
    </citation>
    <scope>NUCLEOTIDE SEQUENCE [LARGE SCALE GENOMIC DNA]</scope>
    <source>
        <strain evidence="2 3">11</strain>
    </source>
</reference>
<evidence type="ECO:0000313" key="2">
    <source>
        <dbReference type="EMBL" id="SMG12983.1"/>
    </source>
</evidence>
<sequence length="163" mass="18011">MNRKEPAIGIVIIAAGLFILLGKWGFFSFLGGTLWPLFVFLAGAALYVLIRYRMLPAVAFVPAGALLVYGLLFMICHWVSWGLFAYLWPLIPFGLAVGLFGYCQLDPYAQRGVYAFAIALAGISALLLLFTLFVGLIVYLIALFLILVGVVLVFGPRFGLWRR</sequence>
<keyword evidence="3" id="KW-1185">Reference proteome</keyword>
<protein>
    <recommendedName>
        <fullName evidence="4">DUF5668 domain-containing protein</fullName>
    </recommendedName>
</protein>
<feature type="transmembrane region" description="Helical" evidence="1">
    <location>
        <begin position="33"/>
        <end position="50"/>
    </location>
</feature>
<dbReference type="AlphaFoldDB" id="A0A1X7IEJ1"/>
<dbReference type="RefSeq" id="WP_085492642.1">
    <property type="nucleotide sequence ID" value="NZ_FXAZ01000001.1"/>
</dbReference>
<feature type="transmembrane region" description="Helical" evidence="1">
    <location>
        <begin position="57"/>
        <end position="80"/>
    </location>
</feature>
<proteinExistence type="predicted"/>
<evidence type="ECO:0008006" key="4">
    <source>
        <dbReference type="Google" id="ProtNLM"/>
    </source>
</evidence>
<dbReference type="Proteomes" id="UP000193834">
    <property type="component" value="Unassembled WGS sequence"/>
</dbReference>
<dbReference type="EMBL" id="FXAZ01000001">
    <property type="protein sequence ID" value="SMG12983.1"/>
    <property type="molecule type" value="Genomic_DNA"/>
</dbReference>
<evidence type="ECO:0000256" key="1">
    <source>
        <dbReference type="SAM" id="Phobius"/>
    </source>
</evidence>
<keyword evidence="1" id="KW-1133">Transmembrane helix</keyword>
<name>A0A1X7IEJ1_9BACL</name>
<feature type="transmembrane region" description="Helical" evidence="1">
    <location>
        <begin position="86"/>
        <end position="105"/>
    </location>
</feature>
<feature type="transmembrane region" description="Helical" evidence="1">
    <location>
        <begin position="136"/>
        <end position="155"/>
    </location>
</feature>